<evidence type="ECO:0000313" key="3">
    <source>
        <dbReference type="Proteomes" id="UP000005945"/>
    </source>
</evidence>
<organism evidence="2 3">
    <name type="scientific">Faecalibacterium prausnitzii M21/2</name>
    <dbReference type="NCBI Taxonomy" id="411485"/>
    <lineage>
        <taxon>Bacteria</taxon>
        <taxon>Bacillati</taxon>
        <taxon>Bacillota</taxon>
        <taxon>Clostridia</taxon>
        <taxon>Eubacteriales</taxon>
        <taxon>Oscillospiraceae</taxon>
        <taxon>Faecalibacterium</taxon>
    </lineage>
</organism>
<feature type="region of interest" description="Disordered" evidence="1">
    <location>
        <begin position="1"/>
        <end position="27"/>
    </location>
</feature>
<dbReference type="HOGENOM" id="CLU_2316109_0_0_9"/>
<evidence type="ECO:0000256" key="1">
    <source>
        <dbReference type="SAM" id="MobiDB-lite"/>
    </source>
</evidence>
<reference evidence="2 3" key="1">
    <citation type="submission" date="2007-09" db="EMBL/GenBank/DDBJ databases">
        <title>Draft genome sequence of Faecalibacterium prausnitzii M21/2.</title>
        <authorList>
            <person name="Sudarsanam P."/>
            <person name="Ley R."/>
            <person name="Guruge J."/>
            <person name="Turnbaugh P.J."/>
            <person name="Mahowald M."/>
            <person name="Liep D."/>
            <person name="Gordon J."/>
        </authorList>
    </citation>
    <scope>NUCLEOTIDE SEQUENCE [LARGE SCALE GENOMIC DNA]</scope>
    <source>
        <strain evidence="2 3">M21/2</strain>
    </source>
</reference>
<sequence length="99" mass="10796">MDICRSAQKAPPFGGAGERSEPEKGPAARLFPQETSAAAAVSRCVPSREKAIPENPQIFRNCEILNHFSAEDAQSNAERIPNRPGSRTPAVLQKRRDVL</sequence>
<reference evidence="2 3" key="2">
    <citation type="submission" date="2007-09" db="EMBL/GenBank/DDBJ databases">
        <authorList>
            <person name="Fulton L."/>
            <person name="Clifton S."/>
            <person name="Fulton B."/>
            <person name="Xu J."/>
            <person name="Minx P."/>
            <person name="Pepin K.H."/>
            <person name="Johnson M."/>
            <person name="Thiruvilangam P."/>
            <person name="Bhonagiri V."/>
            <person name="Nash W.E."/>
            <person name="Mardis E.R."/>
            <person name="Wilson R.K."/>
        </authorList>
    </citation>
    <scope>NUCLEOTIDE SEQUENCE [LARGE SCALE GENOMIC DNA]</scope>
    <source>
        <strain evidence="2 3">M21/2</strain>
    </source>
</reference>
<dbReference type="AlphaFoldDB" id="A8S9G9"/>
<feature type="region of interest" description="Disordered" evidence="1">
    <location>
        <begin position="72"/>
        <end position="99"/>
    </location>
</feature>
<proteinExistence type="predicted"/>
<accession>A8S9G9</accession>
<dbReference type="EMBL" id="ABED02000022">
    <property type="protein sequence ID" value="EDP22243.1"/>
    <property type="molecule type" value="Genomic_DNA"/>
</dbReference>
<dbReference type="Proteomes" id="UP000005945">
    <property type="component" value="Unassembled WGS sequence"/>
</dbReference>
<name>A8S9G9_9FIRM</name>
<protein>
    <submittedName>
        <fullName evidence="2">Uncharacterized protein</fullName>
    </submittedName>
</protein>
<comment type="caution">
    <text evidence="2">The sequence shown here is derived from an EMBL/GenBank/DDBJ whole genome shotgun (WGS) entry which is preliminary data.</text>
</comment>
<evidence type="ECO:0000313" key="2">
    <source>
        <dbReference type="EMBL" id="EDP22243.1"/>
    </source>
</evidence>
<gene>
    <name evidence="2" type="ORF">FAEPRAM212_01054</name>
</gene>